<comment type="caution">
    <text evidence="1">The sequence shown here is derived from an EMBL/GenBank/DDBJ whole genome shotgun (WGS) entry which is preliminary data.</text>
</comment>
<accession>A0A150WMM3</accession>
<organism evidence="1 2">
    <name type="scientific">Bdellovibrio bacteriovorus</name>
    <dbReference type="NCBI Taxonomy" id="959"/>
    <lineage>
        <taxon>Bacteria</taxon>
        <taxon>Pseudomonadati</taxon>
        <taxon>Bdellovibrionota</taxon>
        <taxon>Bdellovibrionia</taxon>
        <taxon>Bdellovibrionales</taxon>
        <taxon>Pseudobdellovibrionaceae</taxon>
        <taxon>Bdellovibrio</taxon>
    </lineage>
</organism>
<evidence type="ECO:0000313" key="1">
    <source>
        <dbReference type="EMBL" id="KYG65712.1"/>
    </source>
</evidence>
<keyword evidence="2" id="KW-1185">Reference proteome</keyword>
<protein>
    <submittedName>
        <fullName evidence="1">Uncharacterized protein</fullName>
    </submittedName>
</protein>
<dbReference type="SUPFAM" id="SSF55486">
    <property type="entry name" value="Metalloproteases ('zincins'), catalytic domain"/>
    <property type="match status" value="1"/>
</dbReference>
<name>A0A150WMM3_BDEBC</name>
<gene>
    <name evidence="1" type="ORF">AZI86_01145</name>
</gene>
<reference evidence="1 2" key="1">
    <citation type="submission" date="2016-03" db="EMBL/GenBank/DDBJ databases">
        <authorList>
            <person name="Ploux O."/>
        </authorList>
    </citation>
    <scope>NUCLEOTIDE SEQUENCE [LARGE SCALE GENOMIC DNA]</scope>
    <source>
        <strain evidence="1 2">R0</strain>
    </source>
</reference>
<sequence>MKIFGICGVVAFLVACSPKSEFKEVQWHAGDDIRELKFMNAIEAPLPSTLQVLNETQEYTYQTFKDIAVEGSFVKKINHQQGQLLSVQAAYLSNPLALKSLPFAEFNDVAEARKKLKKRHPYLSSEDLESLKPLITQKPELVWVVTRFPDSGRPYEYRFSEDFKILQKKPLGIGWFERPAVLYPEGPKLSELKELSMRDLSFSPPLSNKRFSIFTQNPMDFAESDEILKFPTSDARFDQLQVYYYVQRVLDWCQDKLGISLQRPLEVQLHVGYPEKTNAAFYYQGKVRLGEGDDVVYSKIPQDPSIVSHEIFHALIDLVGHLPTEGEGGSLNEAFADFFTAHLLARPRLGENAYLQGEFKRTLENSKKWRDKTGGLYNDSLIVSGLLWELGQALPEDKILKVSLKTLSRMSPLSQFSDFAKELRSALTEYLTPEELNSIQKILKTREVPQ</sequence>
<evidence type="ECO:0000313" key="2">
    <source>
        <dbReference type="Proteomes" id="UP000075320"/>
    </source>
</evidence>
<proteinExistence type="predicted"/>
<dbReference type="OrthoDB" id="291295at2"/>
<dbReference type="AlphaFoldDB" id="A0A150WMM3"/>
<dbReference type="EMBL" id="LUKE01000001">
    <property type="protein sequence ID" value="KYG65712.1"/>
    <property type="molecule type" value="Genomic_DNA"/>
</dbReference>
<dbReference type="Gene3D" id="3.10.170.10">
    <property type="match status" value="1"/>
</dbReference>
<dbReference type="Proteomes" id="UP000075320">
    <property type="component" value="Unassembled WGS sequence"/>
</dbReference>
<dbReference type="RefSeq" id="WP_061833256.1">
    <property type="nucleotide sequence ID" value="NZ_LUKE01000001.1"/>
</dbReference>
<dbReference type="PROSITE" id="PS51257">
    <property type="entry name" value="PROKAR_LIPOPROTEIN"/>
    <property type="match status" value="1"/>
</dbReference>